<dbReference type="Pfam" id="PF00271">
    <property type="entry name" value="Helicase_C"/>
    <property type="match status" value="1"/>
</dbReference>
<keyword evidence="2" id="KW-1185">Reference proteome</keyword>
<organism evidence="1 2">
    <name type="scientific">Micrococcus flavus</name>
    <dbReference type="NCBI Taxonomy" id="384602"/>
    <lineage>
        <taxon>Bacteria</taxon>
        <taxon>Bacillati</taxon>
        <taxon>Actinomycetota</taxon>
        <taxon>Actinomycetes</taxon>
        <taxon>Micrococcales</taxon>
        <taxon>Micrococcaceae</taxon>
        <taxon>Micrococcus</taxon>
    </lineage>
</organism>
<dbReference type="GO" id="GO:0009307">
    <property type="term" value="P:DNA restriction-modification system"/>
    <property type="evidence" value="ECO:0007669"/>
    <property type="project" value="UniProtKB-KW"/>
</dbReference>
<dbReference type="EC" id="3.1.21.3" evidence="1"/>
<dbReference type="Pfam" id="PF13588">
    <property type="entry name" value="HSDR_N_2"/>
    <property type="match status" value="1"/>
</dbReference>
<dbReference type="GO" id="GO:0005829">
    <property type="term" value="C:cytosol"/>
    <property type="evidence" value="ECO:0007669"/>
    <property type="project" value="TreeGrafter"/>
</dbReference>
<comment type="caution">
    <text evidence="1">The sequence shown here is derived from an EMBL/GenBank/DDBJ whole genome shotgun (WGS) entry which is preliminary data.</text>
</comment>
<dbReference type="GO" id="GO:0005524">
    <property type="term" value="F:ATP binding"/>
    <property type="evidence" value="ECO:0007669"/>
    <property type="project" value="UniProtKB-KW"/>
</dbReference>
<reference evidence="1 2" key="1">
    <citation type="submission" date="2020-08" db="EMBL/GenBank/DDBJ databases">
        <title>Sequencing the genomes of 1000 actinobacteria strains.</title>
        <authorList>
            <person name="Klenk H.-P."/>
        </authorList>
    </citation>
    <scope>NUCLEOTIDE SEQUENCE [LARGE SCALE GENOMIC DNA]</scope>
    <source>
        <strain evidence="1 2">DSM 19079</strain>
    </source>
</reference>
<dbReference type="InterPro" id="IPR014001">
    <property type="entry name" value="Helicase_ATP-bd"/>
</dbReference>
<dbReference type="InterPro" id="IPR006935">
    <property type="entry name" value="Helicase/UvrB_N"/>
</dbReference>
<dbReference type="CDD" id="cd18032">
    <property type="entry name" value="DEXHc_RE_I_III_res"/>
    <property type="match status" value="1"/>
</dbReference>
<dbReference type="Pfam" id="PF04851">
    <property type="entry name" value="ResIII"/>
    <property type="match status" value="1"/>
</dbReference>
<dbReference type="GO" id="GO:0003677">
    <property type="term" value="F:DNA binding"/>
    <property type="evidence" value="ECO:0007669"/>
    <property type="project" value="UniProtKB-KW"/>
</dbReference>
<dbReference type="PROSITE" id="PS51192">
    <property type="entry name" value="HELICASE_ATP_BIND_1"/>
    <property type="match status" value="1"/>
</dbReference>
<dbReference type="InterPro" id="IPR025285">
    <property type="entry name" value="DUF4145"/>
</dbReference>
<dbReference type="InterPro" id="IPR001650">
    <property type="entry name" value="Helicase_C-like"/>
</dbReference>
<dbReference type="EMBL" id="JACHMC010000001">
    <property type="protein sequence ID" value="MBB4883619.1"/>
    <property type="molecule type" value="Genomic_DNA"/>
</dbReference>
<dbReference type="Gene3D" id="3.40.50.300">
    <property type="entry name" value="P-loop containing nucleotide triphosphate hydrolases"/>
    <property type="match status" value="2"/>
</dbReference>
<keyword evidence="1" id="KW-0378">Hydrolase</keyword>
<sequence>MSSNFDFLAAVWPKVFENASRAESYLHTDPRSACFYARRTAELAVEGIYRLRGLPEPYKADLAARINADAFLREAEPRIVSKLNVIRQRGNDAVHQLKEVDPRTAAFVLEELHHVLLWAAFRHSTAAASLDMQARFDPSLAPQAAPLSLDEVVRLNALFEQKDAEAAAALAASEQARQDLEAELAAAREALAQAKATQAAAVVDPRDYTENQTRDLFIDHLLNEAGWPLTEPRDREFPVTGMPTPTGDGYVDYVLWGADGLPLAVVEAKRTTASVQLGQDQAARYADALQSRFGRRPVIFYTNGVEHYLWDDAAGYPPRQVRGFYTRSQLETLIRRRHARRPLSQTPVNAEIAGRPYQERAIRAIGEAFENKRRAALLVMATGTGKTRTAVALVDQLARAGWIKRALFLADRTTLVKQAANAFVENGFEGTTVNLLKNRHGEGRVYASTYPTMLNLIQESNREGARFGPGYFDLVIVDEAHRSVYAKYGEIFRHFDALLVGLTATPKDEIDRNTYALFGLEAGVPTDAYSLEEAVADGYLVPPRGVSVGTGFLREGIRYDDLPDEEQEAWDALDWGEEGAPEEVTSEEINRFLFNADTVDQVLGVLMEHGHKVADGERIGKTIVFAKNQAHADFIKERFDAQWPELGGTHAQVVTHGSRYAETLIDEFRTPGKAPHIAISVDMLDTGVDVPDVVNLVFFKLLRSKTKFWQMIGRGTRLRPDLYGPGRDKEDFLVFDVCQNLEFFNQDLPESAGSTQKSLSQRLFEDRLELVVALDEGSAGAETGDDAAQEGHPVRKAAADELRDAVHRLTLANVLVRPHRRELEEFQQDDAWTRLSRQKAERVRSLAGLVTGLPGEDVDAKRFDLLIVRRQLAQLTGDAGTAERIRSTVQSLAENLLSKDAIPSVREQLVLLEAVAGDEWWEDVTLGMLEHARKKLRGLIQFIEKTRRSRVYTDFADTLTDMEHVEIQTVTPGVDVARFWAKVTEPLRQDEDTLALQKLRRGEQLTELDLDSLEDLLRRHGADDPLLQEAKSEAEGQLGLFVRKLVGLDRSAAQGVVADFHQGQTLTQTQIRFLGHVVEELTANGVMDAGRLFESPYTDDVADGPLGLFEEAQVFALRDRLERVRQAAMVDGLPREPGEEDVVA</sequence>
<dbReference type="InterPro" id="IPR029464">
    <property type="entry name" value="HSDR_N"/>
</dbReference>
<dbReference type="Pfam" id="PF08463">
    <property type="entry name" value="EcoEI_R_C"/>
    <property type="match status" value="1"/>
</dbReference>
<dbReference type="PANTHER" id="PTHR47396:SF1">
    <property type="entry name" value="ATP-DEPENDENT HELICASE IRC3-RELATED"/>
    <property type="match status" value="1"/>
</dbReference>
<dbReference type="Proteomes" id="UP000560081">
    <property type="component" value="Unassembled WGS sequence"/>
</dbReference>
<dbReference type="InterPro" id="IPR027417">
    <property type="entry name" value="P-loop_NTPase"/>
</dbReference>
<dbReference type="SMART" id="SM00487">
    <property type="entry name" value="DEXDc"/>
    <property type="match status" value="1"/>
</dbReference>
<dbReference type="GO" id="GO:0009035">
    <property type="term" value="F:type I site-specific deoxyribonuclease activity"/>
    <property type="evidence" value="ECO:0007669"/>
    <property type="project" value="UniProtKB-EC"/>
</dbReference>
<dbReference type="CDD" id="cd18799">
    <property type="entry name" value="SF2_C_EcoAI-like"/>
    <property type="match status" value="1"/>
</dbReference>
<protein>
    <submittedName>
        <fullName evidence="1">Type I restriction enzyme R subunit</fullName>
        <ecNumber evidence="1">3.1.21.3</ecNumber>
    </submittedName>
</protein>
<dbReference type="PANTHER" id="PTHR47396">
    <property type="entry name" value="TYPE I RESTRICTION ENZYME ECOKI R PROTEIN"/>
    <property type="match status" value="1"/>
</dbReference>
<dbReference type="Gene3D" id="3.90.1570.30">
    <property type="match status" value="1"/>
</dbReference>
<gene>
    <name evidence="1" type="ORF">BJ976_001970</name>
</gene>
<dbReference type="InterPro" id="IPR050742">
    <property type="entry name" value="Helicase_Restrict-Modif_Enz"/>
</dbReference>
<dbReference type="OrthoDB" id="9776021at2"/>
<dbReference type="PROSITE" id="PS51194">
    <property type="entry name" value="HELICASE_CTER"/>
    <property type="match status" value="1"/>
</dbReference>
<dbReference type="Pfam" id="PF13643">
    <property type="entry name" value="DUF4145"/>
    <property type="match status" value="1"/>
</dbReference>
<evidence type="ECO:0000313" key="2">
    <source>
        <dbReference type="Proteomes" id="UP000560081"/>
    </source>
</evidence>
<accession>A0A4Y8X0U4</accession>
<proteinExistence type="predicted"/>
<name>A0A4Y8X0U4_9MICC</name>
<dbReference type="RefSeq" id="WP_135030196.1">
    <property type="nucleotide sequence ID" value="NZ_BMLA01000009.1"/>
</dbReference>
<dbReference type="SUPFAM" id="SSF52540">
    <property type="entry name" value="P-loop containing nucleoside triphosphate hydrolases"/>
    <property type="match status" value="1"/>
</dbReference>
<dbReference type="InterPro" id="IPR013670">
    <property type="entry name" value="EcoEI_R_C_dom"/>
</dbReference>
<dbReference type="AlphaFoldDB" id="A0A4Y8X0U4"/>
<evidence type="ECO:0000313" key="1">
    <source>
        <dbReference type="EMBL" id="MBB4883619.1"/>
    </source>
</evidence>